<feature type="transmembrane region" description="Helical" evidence="2">
    <location>
        <begin position="248"/>
        <end position="278"/>
    </location>
</feature>
<dbReference type="InterPro" id="IPR002656">
    <property type="entry name" value="Acyl_transf_3_dom"/>
</dbReference>
<dbReference type="InterPro" id="IPR050879">
    <property type="entry name" value="Acyltransferase_3"/>
</dbReference>
<dbReference type="GO" id="GO:0016020">
    <property type="term" value="C:membrane"/>
    <property type="evidence" value="ECO:0007669"/>
    <property type="project" value="TreeGrafter"/>
</dbReference>
<evidence type="ECO:0000313" key="4">
    <source>
        <dbReference type="EMBL" id="GER87049.1"/>
    </source>
</evidence>
<dbReference type="Proteomes" id="UP000326912">
    <property type="component" value="Unassembled WGS sequence"/>
</dbReference>
<dbReference type="Pfam" id="PF01757">
    <property type="entry name" value="Acyl_transf_3"/>
    <property type="match status" value="1"/>
</dbReference>
<dbReference type="RefSeq" id="WP_151755088.1">
    <property type="nucleotide sequence ID" value="NZ_BKZW01000001.1"/>
</dbReference>
<dbReference type="PANTHER" id="PTHR23028">
    <property type="entry name" value="ACETYLTRANSFERASE"/>
    <property type="match status" value="1"/>
</dbReference>
<feature type="transmembrane region" description="Helical" evidence="2">
    <location>
        <begin position="180"/>
        <end position="203"/>
    </location>
</feature>
<feature type="transmembrane region" description="Helical" evidence="2">
    <location>
        <begin position="299"/>
        <end position="319"/>
    </location>
</feature>
<dbReference type="EMBL" id="BKZW01000001">
    <property type="protein sequence ID" value="GER87049.1"/>
    <property type="molecule type" value="Genomic_DNA"/>
</dbReference>
<feature type="region of interest" description="Disordered" evidence="1">
    <location>
        <begin position="1"/>
        <end position="23"/>
    </location>
</feature>
<accession>A0A5J4KLK3</accession>
<dbReference type="GO" id="GO:0000271">
    <property type="term" value="P:polysaccharide biosynthetic process"/>
    <property type="evidence" value="ECO:0007669"/>
    <property type="project" value="TreeGrafter"/>
</dbReference>
<feature type="transmembrane region" description="Helical" evidence="2">
    <location>
        <begin position="127"/>
        <end position="145"/>
    </location>
</feature>
<comment type="caution">
    <text evidence="4">The sequence shown here is derived from an EMBL/GenBank/DDBJ whole genome shotgun (WGS) entry which is preliminary data.</text>
</comment>
<dbReference type="PANTHER" id="PTHR23028:SF53">
    <property type="entry name" value="ACYL_TRANSF_3 DOMAIN-CONTAINING PROTEIN"/>
    <property type="match status" value="1"/>
</dbReference>
<feature type="transmembrane region" description="Helical" evidence="2">
    <location>
        <begin position="371"/>
        <end position="390"/>
    </location>
</feature>
<sequence length="461" mass="52533">MRFDGVDGKVGVDHPLEHKHKDSEPVTLSVEHVALPAASKKNNITALDGIRACAIILVMTFHINQMSLGLLWNPEQYPIASALATFGGSGVTLFFILSGFLLFLPYAKSLLFQSNWPSARQFYVKRMLRIIPAYYVALFAIILLFQQEYLQPDHWQKLALFLTFFMDSSSSTFRQLNGPFWTLAIEWQFYMILPLLALGFLLVAKRLPALPRQRLLVMIGCCILLIVWGLFLRILANNTPIVKHPANIVVSVIFFFLYGMTGKYIENFAVGMIICLCYTYAWHPVHGSALRQRLKNTSLFFVPLGLLLLFCMSIWHYNVGHMQVPAFAFLNVLAPQFEWLNEMIIALGYGSCVLGILFGPEWLQGIFSWKPLVWIGLISYGLYMWHLPLISFFHVQLLPHIPITGQASYLLYWLSVLVIVIPVALLSYHLIEKPCTRLGAYLTKQMQARRIALAEERSLRG</sequence>
<keyword evidence="5" id="KW-1185">Reference proteome</keyword>
<reference evidence="4 5" key="1">
    <citation type="submission" date="2019-10" db="EMBL/GenBank/DDBJ databases">
        <title>Dictyobacter vulcani sp. nov., within the class Ktedonobacteria, isolated from soil of volcanic Mt. Zao.</title>
        <authorList>
            <person name="Zheng Y."/>
            <person name="Wang C.M."/>
            <person name="Sakai Y."/>
            <person name="Abe K."/>
            <person name="Yokota A."/>
            <person name="Yabe S."/>
        </authorList>
    </citation>
    <scope>NUCLEOTIDE SEQUENCE [LARGE SCALE GENOMIC DNA]</scope>
    <source>
        <strain evidence="4 5">W12</strain>
    </source>
</reference>
<protein>
    <recommendedName>
        <fullName evidence="3">Acyltransferase 3 domain-containing protein</fullName>
    </recommendedName>
</protein>
<dbReference type="AlphaFoldDB" id="A0A5J4KLK3"/>
<feature type="transmembrane region" description="Helical" evidence="2">
    <location>
        <begin position="215"/>
        <end position="236"/>
    </location>
</feature>
<feature type="transmembrane region" description="Helical" evidence="2">
    <location>
        <begin position="410"/>
        <end position="431"/>
    </location>
</feature>
<evidence type="ECO:0000313" key="5">
    <source>
        <dbReference type="Proteomes" id="UP000326912"/>
    </source>
</evidence>
<name>A0A5J4KLK3_9CHLR</name>
<proteinExistence type="predicted"/>
<feature type="transmembrane region" description="Helical" evidence="2">
    <location>
        <begin position="49"/>
        <end position="72"/>
    </location>
</feature>
<keyword evidence="2" id="KW-0812">Transmembrane</keyword>
<organism evidence="4 5">
    <name type="scientific">Dictyobacter vulcani</name>
    <dbReference type="NCBI Taxonomy" id="2607529"/>
    <lineage>
        <taxon>Bacteria</taxon>
        <taxon>Bacillati</taxon>
        <taxon>Chloroflexota</taxon>
        <taxon>Ktedonobacteria</taxon>
        <taxon>Ktedonobacterales</taxon>
        <taxon>Dictyobacteraceae</taxon>
        <taxon>Dictyobacter</taxon>
    </lineage>
</organism>
<gene>
    <name evidence="4" type="ORF">KDW_12110</name>
</gene>
<keyword evidence="2" id="KW-0472">Membrane</keyword>
<evidence type="ECO:0000256" key="1">
    <source>
        <dbReference type="SAM" id="MobiDB-lite"/>
    </source>
</evidence>
<evidence type="ECO:0000259" key="3">
    <source>
        <dbReference type="Pfam" id="PF01757"/>
    </source>
</evidence>
<keyword evidence="2" id="KW-1133">Transmembrane helix</keyword>
<feature type="domain" description="Acyltransferase 3" evidence="3">
    <location>
        <begin position="45"/>
        <end position="428"/>
    </location>
</feature>
<feature type="transmembrane region" description="Helical" evidence="2">
    <location>
        <begin position="78"/>
        <end position="106"/>
    </location>
</feature>
<evidence type="ECO:0000256" key="2">
    <source>
        <dbReference type="SAM" id="Phobius"/>
    </source>
</evidence>
<feature type="transmembrane region" description="Helical" evidence="2">
    <location>
        <begin position="339"/>
        <end position="359"/>
    </location>
</feature>
<dbReference type="GO" id="GO:0016747">
    <property type="term" value="F:acyltransferase activity, transferring groups other than amino-acyl groups"/>
    <property type="evidence" value="ECO:0007669"/>
    <property type="project" value="InterPro"/>
</dbReference>